<gene>
    <name evidence="2" type="ORF">B0H16DRAFT_1718787</name>
</gene>
<protein>
    <recommendedName>
        <fullName evidence="1">F-box domain-containing protein</fullName>
    </recommendedName>
</protein>
<dbReference type="Gene3D" id="3.80.10.10">
    <property type="entry name" value="Ribonuclease Inhibitor"/>
    <property type="match status" value="1"/>
</dbReference>
<proteinExistence type="predicted"/>
<name>A0AAD7JE29_9AGAR</name>
<sequence length="569" mass="63921">MVVETSSTRSHDGRRRLKSIFQLPLFPHSHTLARNPITNASAPGSDVTLPADIFREIAEQLGPGDLLSVSLTSSRLRALLKPDLYKTVHLRSSRSCQSGLAMLQRDPEICGYIQKLAVRPNYYLAWPARDVPMREGLVVELICKVAKNLTNLRTFDWDGLEMPRDELWLTLRTSCPELKELFSNVGFQHLNPASELFKFSDLSIFSLSVRHGLGDTEIFPTPEDLPAQLWDMLLNRCPNLTELTLCSFSASHRLFAVSRVTEGRWATLSSLTLGAFGYNSDFTLAAPPAAPFATFLAAHQTLTYLRLAWNFKRWMSPNTDDTFSVPFPPSLDAFSGIAQQLQTSTPLLTSLDLMCEPLYPERADALRTALQAMPLLTSLELWVHIPEPRAGHEAFFRDLWSATPGLEDLHFMCTTAFGKKPLSELARALRLLPKLHTFALTKGHRYADESMRRSAQRVFGALNTRSMCNCPESTTRLAQVSIRWARAACRNHLKQEGTYERILPPPVYNKSCAATDEVEGRSRTKGNAEGEQVMVEAWERGLRALGGAFDRRYRFPLTQKLVHDTASID</sequence>
<accession>A0AAD7JE29</accession>
<evidence type="ECO:0000313" key="3">
    <source>
        <dbReference type="Proteomes" id="UP001215598"/>
    </source>
</evidence>
<comment type="caution">
    <text evidence="2">The sequence shown here is derived from an EMBL/GenBank/DDBJ whole genome shotgun (WGS) entry which is preliminary data.</text>
</comment>
<dbReference type="InterPro" id="IPR001810">
    <property type="entry name" value="F-box_dom"/>
</dbReference>
<dbReference type="InterPro" id="IPR036047">
    <property type="entry name" value="F-box-like_dom_sf"/>
</dbReference>
<reference evidence="2" key="1">
    <citation type="submission" date="2023-03" db="EMBL/GenBank/DDBJ databases">
        <title>Massive genome expansion in bonnet fungi (Mycena s.s.) driven by repeated elements and novel gene families across ecological guilds.</title>
        <authorList>
            <consortium name="Lawrence Berkeley National Laboratory"/>
            <person name="Harder C.B."/>
            <person name="Miyauchi S."/>
            <person name="Viragh M."/>
            <person name="Kuo A."/>
            <person name="Thoen E."/>
            <person name="Andreopoulos B."/>
            <person name="Lu D."/>
            <person name="Skrede I."/>
            <person name="Drula E."/>
            <person name="Henrissat B."/>
            <person name="Morin E."/>
            <person name="Kohler A."/>
            <person name="Barry K."/>
            <person name="LaButti K."/>
            <person name="Morin E."/>
            <person name="Salamov A."/>
            <person name="Lipzen A."/>
            <person name="Mereny Z."/>
            <person name="Hegedus B."/>
            <person name="Baldrian P."/>
            <person name="Stursova M."/>
            <person name="Weitz H."/>
            <person name="Taylor A."/>
            <person name="Grigoriev I.V."/>
            <person name="Nagy L.G."/>
            <person name="Martin F."/>
            <person name="Kauserud H."/>
        </authorList>
    </citation>
    <scope>NUCLEOTIDE SEQUENCE</scope>
    <source>
        <strain evidence="2">CBHHK182m</strain>
    </source>
</reference>
<dbReference type="InterPro" id="IPR032675">
    <property type="entry name" value="LRR_dom_sf"/>
</dbReference>
<keyword evidence="3" id="KW-1185">Reference proteome</keyword>
<dbReference type="Pfam" id="PF00646">
    <property type="entry name" value="F-box"/>
    <property type="match status" value="1"/>
</dbReference>
<feature type="domain" description="F-box" evidence="1">
    <location>
        <begin position="43"/>
        <end position="88"/>
    </location>
</feature>
<evidence type="ECO:0000313" key="2">
    <source>
        <dbReference type="EMBL" id="KAJ7762953.1"/>
    </source>
</evidence>
<dbReference type="SUPFAM" id="SSF81383">
    <property type="entry name" value="F-box domain"/>
    <property type="match status" value="1"/>
</dbReference>
<dbReference type="EMBL" id="JARKIB010000031">
    <property type="protein sequence ID" value="KAJ7762953.1"/>
    <property type="molecule type" value="Genomic_DNA"/>
</dbReference>
<dbReference type="AlphaFoldDB" id="A0AAD7JE29"/>
<organism evidence="2 3">
    <name type="scientific">Mycena metata</name>
    <dbReference type="NCBI Taxonomy" id="1033252"/>
    <lineage>
        <taxon>Eukaryota</taxon>
        <taxon>Fungi</taxon>
        <taxon>Dikarya</taxon>
        <taxon>Basidiomycota</taxon>
        <taxon>Agaricomycotina</taxon>
        <taxon>Agaricomycetes</taxon>
        <taxon>Agaricomycetidae</taxon>
        <taxon>Agaricales</taxon>
        <taxon>Marasmiineae</taxon>
        <taxon>Mycenaceae</taxon>
        <taxon>Mycena</taxon>
    </lineage>
</organism>
<dbReference type="PROSITE" id="PS50181">
    <property type="entry name" value="FBOX"/>
    <property type="match status" value="1"/>
</dbReference>
<dbReference type="SUPFAM" id="SSF52047">
    <property type="entry name" value="RNI-like"/>
    <property type="match status" value="1"/>
</dbReference>
<evidence type="ECO:0000259" key="1">
    <source>
        <dbReference type="PROSITE" id="PS50181"/>
    </source>
</evidence>
<dbReference type="Proteomes" id="UP001215598">
    <property type="component" value="Unassembled WGS sequence"/>
</dbReference>
<dbReference type="CDD" id="cd09917">
    <property type="entry name" value="F-box_SF"/>
    <property type="match status" value="1"/>
</dbReference>